<sequence length="317" mass="35019">METSFIGNERMRIAITSTNFDTKSNKCVLDVLEELGHSYQRLSSDLSLYDPHIVLAGTELYSREILSKLKSLVMIARDGVGYDSIDLQVCKNRDIIITNAPVACMNAVAELVIAQMINLRRHLITMHNNMHVGIWKKLKGSEVSNSTIGIIGCGHIGSQVLQFCLGLGVSSILVNDINPEIMASLPMGVTGVNKDCIFANSDIITLHVPLTKLTRGMVSTKYLDTTRSGVSIINTSRGSVVNEQDLIGWLKDTNNNAALDVFVEEPYCGKLLELSNVITTPHIGSYSIEGRLCMEDIALAEIIRFVRKEQVWHEVLQ</sequence>
<evidence type="ECO:0000259" key="5">
    <source>
        <dbReference type="Pfam" id="PF02826"/>
    </source>
</evidence>
<gene>
    <name evidence="6" type="ORF">LCGC14_1412370</name>
</gene>
<dbReference type="InterPro" id="IPR036291">
    <property type="entry name" value="NAD(P)-bd_dom_sf"/>
</dbReference>
<dbReference type="Pfam" id="PF00389">
    <property type="entry name" value="2-Hacid_dh"/>
    <property type="match status" value="1"/>
</dbReference>
<evidence type="ECO:0008006" key="7">
    <source>
        <dbReference type="Google" id="ProtNLM"/>
    </source>
</evidence>
<dbReference type="SUPFAM" id="SSF52283">
    <property type="entry name" value="Formate/glycerate dehydrogenase catalytic domain-like"/>
    <property type="match status" value="1"/>
</dbReference>
<dbReference type="SUPFAM" id="SSF51735">
    <property type="entry name" value="NAD(P)-binding Rossmann-fold domains"/>
    <property type="match status" value="1"/>
</dbReference>
<proteinExistence type="inferred from homology"/>
<dbReference type="PANTHER" id="PTHR43761">
    <property type="entry name" value="D-ISOMER SPECIFIC 2-HYDROXYACID DEHYDROGENASE FAMILY PROTEIN (AFU_ORTHOLOGUE AFUA_1G13630)"/>
    <property type="match status" value="1"/>
</dbReference>
<dbReference type="Gene3D" id="3.40.50.720">
    <property type="entry name" value="NAD(P)-binding Rossmann-like Domain"/>
    <property type="match status" value="2"/>
</dbReference>
<evidence type="ECO:0000256" key="3">
    <source>
        <dbReference type="ARBA" id="ARBA00023027"/>
    </source>
</evidence>
<dbReference type="PROSITE" id="PS00670">
    <property type="entry name" value="D_2_HYDROXYACID_DH_2"/>
    <property type="match status" value="1"/>
</dbReference>
<accession>A0A0F9JTV3</accession>
<dbReference type="GO" id="GO:0051287">
    <property type="term" value="F:NAD binding"/>
    <property type="evidence" value="ECO:0007669"/>
    <property type="project" value="InterPro"/>
</dbReference>
<reference evidence="6" key="1">
    <citation type="journal article" date="2015" name="Nature">
        <title>Complex archaea that bridge the gap between prokaryotes and eukaryotes.</title>
        <authorList>
            <person name="Spang A."/>
            <person name="Saw J.H."/>
            <person name="Jorgensen S.L."/>
            <person name="Zaremba-Niedzwiedzka K."/>
            <person name="Martijn J."/>
            <person name="Lind A.E."/>
            <person name="van Eijk R."/>
            <person name="Schleper C."/>
            <person name="Guy L."/>
            <person name="Ettema T.J."/>
        </authorList>
    </citation>
    <scope>NUCLEOTIDE SEQUENCE</scope>
</reference>
<feature type="domain" description="D-isomer specific 2-hydroxyacid dehydrogenase NAD-binding" evidence="5">
    <location>
        <begin position="113"/>
        <end position="284"/>
    </location>
</feature>
<comment type="similarity">
    <text evidence="1">Belongs to the D-isomer specific 2-hydroxyacid dehydrogenase family.</text>
</comment>
<evidence type="ECO:0000256" key="2">
    <source>
        <dbReference type="ARBA" id="ARBA00023002"/>
    </source>
</evidence>
<dbReference type="PANTHER" id="PTHR43761:SF1">
    <property type="entry name" value="D-ISOMER SPECIFIC 2-HYDROXYACID DEHYDROGENASE CATALYTIC DOMAIN-CONTAINING PROTEIN-RELATED"/>
    <property type="match status" value="1"/>
</dbReference>
<comment type="caution">
    <text evidence="6">The sequence shown here is derived from an EMBL/GenBank/DDBJ whole genome shotgun (WGS) entry which is preliminary data.</text>
</comment>
<dbReference type="AlphaFoldDB" id="A0A0F9JTV3"/>
<dbReference type="InterPro" id="IPR050418">
    <property type="entry name" value="D-iso_2-hydroxyacid_DH_PdxB"/>
</dbReference>
<dbReference type="InterPro" id="IPR006139">
    <property type="entry name" value="D-isomer_2_OHA_DH_cat_dom"/>
</dbReference>
<evidence type="ECO:0000259" key="4">
    <source>
        <dbReference type="Pfam" id="PF00389"/>
    </source>
</evidence>
<evidence type="ECO:0000256" key="1">
    <source>
        <dbReference type="ARBA" id="ARBA00005854"/>
    </source>
</evidence>
<dbReference type="Pfam" id="PF02826">
    <property type="entry name" value="2-Hacid_dh_C"/>
    <property type="match status" value="1"/>
</dbReference>
<protein>
    <recommendedName>
        <fullName evidence="7">D-isomer specific 2-hydroxyacid dehydrogenase NAD-binding domain-containing protein</fullName>
    </recommendedName>
</protein>
<evidence type="ECO:0000313" key="6">
    <source>
        <dbReference type="EMBL" id="KKM73249.1"/>
    </source>
</evidence>
<organism evidence="6">
    <name type="scientific">marine sediment metagenome</name>
    <dbReference type="NCBI Taxonomy" id="412755"/>
    <lineage>
        <taxon>unclassified sequences</taxon>
        <taxon>metagenomes</taxon>
        <taxon>ecological metagenomes</taxon>
    </lineage>
</organism>
<name>A0A0F9JTV3_9ZZZZ</name>
<dbReference type="InterPro" id="IPR029753">
    <property type="entry name" value="D-isomer_DH_CS"/>
</dbReference>
<dbReference type="InterPro" id="IPR006140">
    <property type="entry name" value="D-isomer_DH_NAD-bd"/>
</dbReference>
<dbReference type="GO" id="GO:0016616">
    <property type="term" value="F:oxidoreductase activity, acting on the CH-OH group of donors, NAD or NADP as acceptor"/>
    <property type="evidence" value="ECO:0007669"/>
    <property type="project" value="InterPro"/>
</dbReference>
<dbReference type="EMBL" id="LAZR01009330">
    <property type="protein sequence ID" value="KKM73249.1"/>
    <property type="molecule type" value="Genomic_DNA"/>
</dbReference>
<keyword evidence="3" id="KW-0520">NAD</keyword>
<feature type="domain" description="D-isomer specific 2-hydroxyacid dehydrogenase catalytic" evidence="4">
    <location>
        <begin position="56"/>
        <end position="315"/>
    </location>
</feature>
<keyword evidence="2" id="KW-0560">Oxidoreductase</keyword>